<evidence type="ECO:0000313" key="7">
    <source>
        <dbReference type="Proteomes" id="UP001501671"/>
    </source>
</evidence>
<evidence type="ECO:0000256" key="2">
    <source>
        <dbReference type="ARBA" id="ARBA00023125"/>
    </source>
</evidence>
<dbReference type="EMBL" id="BAABFO010000007">
    <property type="protein sequence ID" value="GAA4330278.1"/>
    <property type="molecule type" value="Genomic_DNA"/>
</dbReference>
<evidence type="ECO:0000256" key="4">
    <source>
        <dbReference type="SAM" id="MobiDB-lite"/>
    </source>
</evidence>
<sequence>MRRSQLPAGEVSPETEGDIPSLSQFIYEKLHTAITEGALKPGQLLRQEELASRFNTSRVPLREALQHLQATGLVSLRPRRGYAVTSLDEHELIGLLQMRMLVEGYAGYVATLNRTEEDVKELESCLRALERFPSKNMNDAQRAKWTTLNRRFHNALFAASGDEQLKLLTSNLSAKVQPYILLELSSTQDLVDGPTYHREIYEAFKKGDAATVAILSRMHCEMTAIRFLEVLQTRGMAIDVTPEQLIELGPAASIDRRGHGGAKPAAARRKPALETVPSAPRKSKPEPKPARTTDAGERVASRGRTLHTPR</sequence>
<keyword evidence="3" id="KW-0804">Transcription</keyword>
<dbReference type="Proteomes" id="UP001501671">
    <property type="component" value="Unassembled WGS sequence"/>
</dbReference>
<reference evidence="7" key="1">
    <citation type="journal article" date="2019" name="Int. J. Syst. Evol. Microbiol.">
        <title>The Global Catalogue of Microorganisms (GCM) 10K type strain sequencing project: providing services to taxonomists for standard genome sequencing and annotation.</title>
        <authorList>
            <consortium name="The Broad Institute Genomics Platform"/>
            <consortium name="The Broad Institute Genome Sequencing Center for Infectious Disease"/>
            <person name="Wu L."/>
            <person name="Ma J."/>
        </authorList>
    </citation>
    <scope>NUCLEOTIDE SEQUENCE [LARGE SCALE GENOMIC DNA]</scope>
    <source>
        <strain evidence="7">JCM 17666</strain>
    </source>
</reference>
<dbReference type="SMART" id="SM00345">
    <property type="entry name" value="HTH_GNTR"/>
    <property type="match status" value="1"/>
</dbReference>
<feature type="region of interest" description="Disordered" evidence="4">
    <location>
        <begin position="251"/>
        <end position="310"/>
    </location>
</feature>
<evidence type="ECO:0000259" key="5">
    <source>
        <dbReference type="PROSITE" id="PS50949"/>
    </source>
</evidence>
<dbReference type="InterPro" id="IPR036390">
    <property type="entry name" value="WH_DNA-bd_sf"/>
</dbReference>
<name>A0ABP8GUZ2_9BURK</name>
<dbReference type="SUPFAM" id="SSF48008">
    <property type="entry name" value="GntR ligand-binding domain-like"/>
    <property type="match status" value="1"/>
</dbReference>
<dbReference type="SUPFAM" id="SSF46785">
    <property type="entry name" value="Winged helix' DNA-binding domain"/>
    <property type="match status" value="1"/>
</dbReference>
<proteinExistence type="predicted"/>
<dbReference type="InterPro" id="IPR036388">
    <property type="entry name" value="WH-like_DNA-bd_sf"/>
</dbReference>
<evidence type="ECO:0000313" key="6">
    <source>
        <dbReference type="EMBL" id="GAA4330278.1"/>
    </source>
</evidence>
<dbReference type="SMART" id="SM00895">
    <property type="entry name" value="FCD"/>
    <property type="match status" value="1"/>
</dbReference>
<dbReference type="Pfam" id="PF07729">
    <property type="entry name" value="FCD"/>
    <property type="match status" value="1"/>
</dbReference>
<keyword evidence="1" id="KW-0805">Transcription regulation</keyword>
<dbReference type="PANTHER" id="PTHR43537">
    <property type="entry name" value="TRANSCRIPTIONAL REGULATOR, GNTR FAMILY"/>
    <property type="match status" value="1"/>
</dbReference>
<dbReference type="InterPro" id="IPR000524">
    <property type="entry name" value="Tscrpt_reg_HTH_GntR"/>
</dbReference>
<evidence type="ECO:0000256" key="1">
    <source>
        <dbReference type="ARBA" id="ARBA00023015"/>
    </source>
</evidence>
<accession>A0ABP8GUZ2</accession>
<comment type="caution">
    <text evidence="6">The sequence shown here is derived from an EMBL/GenBank/DDBJ whole genome shotgun (WGS) entry which is preliminary data.</text>
</comment>
<dbReference type="PROSITE" id="PS50949">
    <property type="entry name" value="HTH_GNTR"/>
    <property type="match status" value="1"/>
</dbReference>
<organism evidence="6 7">
    <name type="scientific">Pigmentiphaga soli</name>
    <dbReference type="NCBI Taxonomy" id="1007095"/>
    <lineage>
        <taxon>Bacteria</taxon>
        <taxon>Pseudomonadati</taxon>
        <taxon>Pseudomonadota</taxon>
        <taxon>Betaproteobacteria</taxon>
        <taxon>Burkholderiales</taxon>
        <taxon>Alcaligenaceae</taxon>
        <taxon>Pigmentiphaga</taxon>
    </lineage>
</organism>
<dbReference type="PRINTS" id="PR00035">
    <property type="entry name" value="HTHGNTR"/>
</dbReference>
<protein>
    <recommendedName>
        <fullName evidence="5">HTH gntR-type domain-containing protein</fullName>
    </recommendedName>
</protein>
<feature type="domain" description="HTH gntR-type" evidence="5">
    <location>
        <begin position="20"/>
        <end position="87"/>
    </location>
</feature>
<dbReference type="CDD" id="cd07377">
    <property type="entry name" value="WHTH_GntR"/>
    <property type="match status" value="1"/>
</dbReference>
<dbReference type="InterPro" id="IPR011711">
    <property type="entry name" value="GntR_C"/>
</dbReference>
<dbReference type="PANTHER" id="PTHR43537:SF45">
    <property type="entry name" value="GNTR FAMILY REGULATORY PROTEIN"/>
    <property type="match status" value="1"/>
</dbReference>
<gene>
    <name evidence="6" type="ORF">GCM10023144_17840</name>
</gene>
<keyword evidence="2" id="KW-0238">DNA-binding</keyword>
<feature type="compositionally biased region" description="Basic and acidic residues" evidence="4">
    <location>
        <begin position="283"/>
        <end position="300"/>
    </location>
</feature>
<dbReference type="Gene3D" id="1.20.120.530">
    <property type="entry name" value="GntR ligand-binding domain-like"/>
    <property type="match status" value="1"/>
</dbReference>
<evidence type="ECO:0000256" key="3">
    <source>
        <dbReference type="ARBA" id="ARBA00023163"/>
    </source>
</evidence>
<dbReference type="InterPro" id="IPR008920">
    <property type="entry name" value="TF_FadR/GntR_C"/>
</dbReference>
<dbReference type="Pfam" id="PF00392">
    <property type="entry name" value="GntR"/>
    <property type="match status" value="1"/>
</dbReference>
<dbReference type="RefSeq" id="WP_345248477.1">
    <property type="nucleotide sequence ID" value="NZ_BAABFO010000007.1"/>
</dbReference>
<dbReference type="Gene3D" id="1.10.10.10">
    <property type="entry name" value="Winged helix-like DNA-binding domain superfamily/Winged helix DNA-binding domain"/>
    <property type="match status" value="1"/>
</dbReference>
<keyword evidence="7" id="KW-1185">Reference proteome</keyword>